<feature type="transmembrane region" description="Helical" evidence="6">
    <location>
        <begin position="7"/>
        <end position="24"/>
    </location>
</feature>
<sequence length="346" mass="39977">MTRRNLLSLVGMFLIGILIFWYFIRDVNINLLIADFFNINWIWMAVATACMFAYFGFESWITHTLVKDQGGNHFTFRDAIRVPLVEQLFNGITPFSSGGQPAQLVVMIQTGIDGGRASSVLLMKFVVYQAMIVINFIFSLFIGFHYIAEKLHYLSLFVLFGFIIHLIVIIVLLMIMYWHGFTKKFVNGIMKPAKLFVSAERYLKWQTVLNQKIDNFYSESVRIARKWKLLFKIAVITFFQLLLYYLVPYFIMLALGYDQANIVMIVSLHVLIVMIISLFPIPGGAGGAEYSFEMLFKSYIVNSSKLVLALVLWRILTYYLGMILGTIALFIKPDRVRNKDHKKLNI</sequence>
<feature type="transmembrane region" description="Helical" evidence="6">
    <location>
        <begin position="306"/>
        <end position="331"/>
    </location>
</feature>
<reference evidence="7" key="1">
    <citation type="journal article" date="2022" name="Int. J. Syst. Evol. Microbiol.">
        <title>Apilactobacillus apisilvae sp. nov., Nicolia spurrieriana gen. nov. sp. nov., Bombilactobacillus folatiphilus sp. nov. and Bombilactobacillus thymidiniphilus sp. nov., four new lactic acid bacterial isolates from stingless bees Tetragonula carbonaria and Austroplebeia australis.</title>
        <authorList>
            <person name="Oliphant S.A."/>
            <person name="Watson-Haigh N.S."/>
            <person name="Sumby K.M."/>
            <person name="Gardner J."/>
            <person name="Groom S."/>
            <person name="Jiranek V."/>
        </authorList>
    </citation>
    <scope>NUCLEOTIDE SEQUENCE</scope>
    <source>
        <strain evidence="7">SGEP1_A5</strain>
    </source>
</reference>
<proteinExistence type="inferred from homology"/>
<evidence type="ECO:0000256" key="2">
    <source>
        <dbReference type="ARBA" id="ARBA00022475"/>
    </source>
</evidence>
<dbReference type="EMBL" id="CP093361">
    <property type="protein sequence ID" value="UQS86418.1"/>
    <property type="molecule type" value="Genomic_DNA"/>
</dbReference>
<dbReference type="KEGG" id="lbe:MOO44_05745"/>
<dbReference type="NCBIfam" id="TIGR00374">
    <property type="entry name" value="flippase-like domain"/>
    <property type="match status" value="1"/>
</dbReference>
<keyword evidence="6" id="KW-0046">Antibiotic resistance</keyword>
<dbReference type="PANTHER" id="PTHR37693">
    <property type="entry name" value="PHOSPHATIDYLGLYCEROL LYSYLTRANSFERASE"/>
    <property type="match status" value="1"/>
</dbReference>
<evidence type="ECO:0000313" key="8">
    <source>
        <dbReference type="Proteomes" id="UP000831181"/>
    </source>
</evidence>
<evidence type="ECO:0000256" key="4">
    <source>
        <dbReference type="ARBA" id="ARBA00022989"/>
    </source>
</evidence>
<keyword evidence="6" id="KW-0808">Transferase</keyword>
<comment type="function">
    <text evidence="6">Catalyzes the transfer of a lysyl group from L-lysyl-tRNA(Lys) to membrane-bound phosphatidylglycerol (PG), which produces lysylphosphatidylglycerol (LPG), a major component of the bacterial membrane with a positive net charge. LPG synthesis contributes to bacterial virulence as it is involved in the resistance mechanism against cationic antimicrobial peptides (CAMP) produces by the host's immune system (defensins, cathelicidins) and by the competing microorganisms.</text>
</comment>
<feature type="transmembrane region" description="Helical" evidence="6">
    <location>
        <begin position="125"/>
        <end position="147"/>
    </location>
</feature>
<feature type="transmembrane region" description="Helical" evidence="6">
    <location>
        <begin position="229"/>
        <end position="256"/>
    </location>
</feature>
<dbReference type="Proteomes" id="UP000831181">
    <property type="component" value="Chromosome"/>
</dbReference>
<dbReference type="GO" id="GO:0005886">
    <property type="term" value="C:plasma membrane"/>
    <property type="evidence" value="ECO:0007669"/>
    <property type="project" value="UniProtKB-SubCell"/>
</dbReference>
<keyword evidence="2" id="KW-1003">Cell membrane</keyword>
<keyword evidence="4 6" id="KW-1133">Transmembrane helix</keyword>
<dbReference type="AlphaFoldDB" id="A0A976RRA5"/>
<dbReference type="InterPro" id="IPR022791">
    <property type="entry name" value="L-PG_synthase/AglD"/>
</dbReference>
<dbReference type="PANTHER" id="PTHR37693:SF1">
    <property type="entry name" value="INTEGRAL MEMBRANE PROTEIN"/>
    <property type="match status" value="1"/>
</dbReference>
<comment type="subcellular location">
    <subcellularLocation>
        <location evidence="1 6">Cell membrane</location>
        <topology evidence="1 6">Multi-pass membrane protein</topology>
    </subcellularLocation>
</comment>
<keyword evidence="3 6" id="KW-0812">Transmembrane</keyword>
<dbReference type="GO" id="GO:0006629">
    <property type="term" value="P:lipid metabolic process"/>
    <property type="evidence" value="ECO:0007669"/>
    <property type="project" value="UniProtKB-KW"/>
</dbReference>
<dbReference type="GO" id="GO:0050071">
    <property type="term" value="F:phosphatidylglycerol lysyltransferase activity"/>
    <property type="evidence" value="ECO:0007669"/>
    <property type="project" value="UniProtKB-EC"/>
</dbReference>
<keyword evidence="6" id="KW-0443">Lipid metabolism</keyword>
<gene>
    <name evidence="6" type="primary">mprF</name>
    <name evidence="7" type="ORF">MOO44_05745</name>
</gene>
<dbReference type="RefSeq" id="WP_260116220.1">
    <property type="nucleotide sequence ID" value="NZ_CP093361.1"/>
</dbReference>
<evidence type="ECO:0000313" key="7">
    <source>
        <dbReference type="EMBL" id="UQS86418.1"/>
    </source>
</evidence>
<dbReference type="GO" id="GO:0046677">
    <property type="term" value="P:response to antibiotic"/>
    <property type="evidence" value="ECO:0007669"/>
    <property type="project" value="UniProtKB-KW"/>
</dbReference>
<evidence type="ECO:0000256" key="1">
    <source>
        <dbReference type="ARBA" id="ARBA00004651"/>
    </source>
</evidence>
<evidence type="ECO:0000256" key="5">
    <source>
        <dbReference type="ARBA" id="ARBA00023136"/>
    </source>
</evidence>
<feature type="transmembrane region" description="Helical" evidence="6">
    <location>
        <begin position="262"/>
        <end position="285"/>
    </location>
</feature>
<dbReference type="EC" id="2.3.2.3" evidence="6"/>
<protein>
    <recommendedName>
        <fullName evidence="6">Phosphatidylglycerol lysyltransferase</fullName>
        <ecNumber evidence="6">2.3.2.3</ecNumber>
    </recommendedName>
    <alternativeName>
        <fullName evidence="6">Lysylphosphatidylglycerol synthase</fullName>
    </alternativeName>
</protein>
<keyword evidence="5 6" id="KW-0472">Membrane</keyword>
<organism evidence="7 8">
    <name type="scientific">Nicoliella spurrieriana</name>
    <dbReference type="NCBI Taxonomy" id="2925830"/>
    <lineage>
        <taxon>Bacteria</taxon>
        <taxon>Bacillati</taxon>
        <taxon>Bacillota</taxon>
        <taxon>Bacilli</taxon>
        <taxon>Lactobacillales</taxon>
        <taxon>Lactobacillaceae</taxon>
        <taxon>Nicoliella</taxon>
    </lineage>
</organism>
<keyword evidence="8" id="KW-1185">Reference proteome</keyword>
<evidence type="ECO:0000256" key="6">
    <source>
        <dbReference type="RuleBase" id="RU363042"/>
    </source>
</evidence>
<comment type="similarity">
    <text evidence="6">Belongs to the LPG synthase family.</text>
</comment>
<accession>A0A976RRA5</accession>
<name>A0A976RRA5_9LACO</name>
<feature type="transmembrane region" description="Helical" evidence="6">
    <location>
        <begin position="36"/>
        <end position="57"/>
    </location>
</feature>
<feature type="transmembrane region" description="Helical" evidence="6">
    <location>
        <begin position="153"/>
        <end position="178"/>
    </location>
</feature>
<dbReference type="Pfam" id="PF03706">
    <property type="entry name" value="LPG_synthase_TM"/>
    <property type="match status" value="1"/>
</dbReference>
<comment type="catalytic activity">
    <reaction evidence="6">
        <text>L-lysyl-tRNA(Lys) + a 1,2-diacyl-sn-glycero-3-phospho-(1'-sn-glycerol) = a 1,2-diacyl-sn-glycero-3-phospho-1'-(3'-O-L-lysyl)-sn-glycerol + tRNA(Lys)</text>
        <dbReference type="Rhea" id="RHEA:10668"/>
        <dbReference type="Rhea" id="RHEA-COMP:9696"/>
        <dbReference type="Rhea" id="RHEA-COMP:9697"/>
        <dbReference type="ChEBI" id="CHEBI:64716"/>
        <dbReference type="ChEBI" id="CHEBI:75792"/>
        <dbReference type="ChEBI" id="CHEBI:78442"/>
        <dbReference type="ChEBI" id="CHEBI:78529"/>
        <dbReference type="EC" id="2.3.2.3"/>
    </reaction>
</comment>
<evidence type="ECO:0000256" key="3">
    <source>
        <dbReference type="ARBA" id="ARBA00022692"/>
    </source>
</evidence>